<keyword evidence="1" id="KW-0812">Transmembrane</keyword>
<dbReference type="EMBL" id="QWIV01000005">
    <property type="protein sequence ID" value="RMZ60746.1"/>
    <property type="molecule type" value="Genomic_DNA"/>
</dbReference>
<comment type="caution">
    <text evidence="2">The sequence shown here is derived from an EMBL/GenBank/DDBJ whole genome shotgun (WGS) entry which is preliminary data.</text>
</comment>
<reference evidence="2 3" key="1">
    <citation type="submission" date="2018-08" db="EMBL/GenBank/DDBJ databases">
        <title>Chryseobacterium nematophagum: a novel matrix digesting pathogen of nematodes.</title>
        <authorList>
            <person name="Page A."/>
            <person name="Roberts M."/>
            <person name="Felix M.-A."/>
            <person name="Weir W."/>
        </authorList>
    </citation>
    <scope>NUCLEOTIDE SEQUENCE [LARGE SCALE GENOMIC DNA]</scope>
    <source>
        <strain evidence="2 3">JUb275</strain>
    </source>
</reference>
<evidence type="ECO:0000256" key="1">
    <source>
        <dbReference type="SAM" id="Phobius"/>
    </source>
</evidence>
<protein>
    <submittedName>
        <fullName evidence="2">Uncharacterized protein</fullName>
    </submittedName>
</protein>
<sequence length="285" mass="30936">MITKFDKYFFKDDPVLASKLIIHNVKHKNKNMRNLNMSIIALLMGSFSFAQVGINTENPQSTFHIDGKKDNPLIGSPNSTQQLNDFVVTEEGNVGIGGANPTTKLEITSGINGVSGLKFNNINKSSTPNDNTASLGIDVNGNVSVHSSSPILTAFKSFSIDSNVATNSLVTIGSLQFRYATTNCSGSDSYIQIRSTSGANNIGIRHGAFQTAQNTTRLVDTAALVATPTFSDMSLLPMNCVQDGHSQFSFYSYTDRTYYRVNVHIADGDSIGFGPLGYIFVEYQR</sequence>
<keyword evidence="1" id="KW-1133">Transmembrane helix</keyword>
<proteinExistence type="predicted"/>
<evidence type="ECO:0000313" key="2">
    <source>
        <dbReference type="EMBL" id="RMZ60746.1"/>
    </source>
</evidence>
<keyword evidence="1" id="KW-0472">Membrane</keyword>
<name>A0A3M7LGN3_9FLAO</name>
<keyword evidence="3" id="KW-1185">Reference proteome</keyword>
<accession>A0A3M7LGN3</accession>
<evidence type="ECO:0000313" key="3">
    <source>
        <dbReference type="Proteomes" id="UP000267524"/>
    </source>
</evidence>
<dbReference type="AlphaFoldDB" id="A0A3M7LGN3"/>
<feature type="transmembrane region" description="Helical" evidence="1">
    <location>
        <begin position="35"/>
        <end position="54"/>
    </location>
</feature>
<gene>
    <name evidence="2" type="ORF">D1632_01845</name>
</gene>
<organism evidence="2 3">
    <name type="scientific">Chryseobacterium nematophagum</name>
    <dbReference type="NCBI Taxonomy" id="2305228"/>
    <lineage>
        <taxon>Bacteria</taxon>
        <taxon>Pseudomonadati</taxon>
        <taxon>Bacteroidota</taxon>
        <taxon>Flavobacteriia</taxon>
        <taxon>Flavobacteriales</taxon>
        <taxon>Weeksellaceae</taxon>
        <taxon>Chryseobacterium group</taxon>
        <taxon>Chryseobacterium</taxon>
    </lineage>
</organism>
<dbReference type="Proteomes" id="UP000267524">
    <property type="component" value="Unassembled WGS sequence"/>
</dbReference>